<comment type="caution">
    <text evidence="2">The sequence shown here is derived from an EMBL/GenBank/DDBJ whole genome shotgun (WGS) entry which is preliminary data.</text>
</comment>
<feature type="compositionally biased region" description="Acidic residues" evidence="1">
    <location>
        <begin position="51"/>
        <end position="65"/>
    </location>
</feature>
<name>A0A645F459_9ZZZZ</name>
<dbReference type="EMBL" id="VSSQ01054345">
    <property type="protein sequence ID" value="MPN08312.1"/>
    <property type="molecule type" value="Genomic_DNA"/>
</dbReference>
<gene>
    <name evidence="2" type="ORF">SDC9_155594</name>
</gene>
<reference evidence="2" key="1">
    <citation type="submission" date="2019-08" db="EMBL/GenBank/DDBJ databases">
        <authorList>
            <person name="Kucharzyk K."/>
            <person name="Murdoch R.W."/>
            <person name="Higgins S."/>
            <person name="Loffler F."/>
        </authorList>
    </citation>
    <scope>NUCLEOTIDE SEQUENCE</scope>
</reference>
<proteinExistence type="predicted"/>
<protein>
    <submittedName>
        <fullName evidence="2">Uncharacterized protein</fullName>
    </submittedName>
</protein>
<evidence type="ECO:0000256" key="1">
    <source>
        <dbReference type="SAM" id="MobiDB-lite"/>
    </source>
</evidence>
<dbReference type="AlphaFoldDB" id="A0A645F459"/>
<sequence>MFPDETGIKLPIRKFRAQHRKPPEHVSEAEHAGKRLGDNHRPGDAGNPPAEFDDEQEVETNIEGC</sequence>
<feature type="region of interest" description="Disordered" evidence="1">
    <location>
        <begin position="16"/>
        <end position="65"/>
    </location>
</feature>
<accession>A0A645F459</accession>
<evidence type="ECO:0000313" key="2">
    <source>
        <dbReference type="EMBL" id="MPN08312.1"/>
    </source>
</evidence>
<feature type="compositionally biased region" description="Basic and acidic residues" evidence="1">
    <location>
        <begin position="21"/>
        <end position="43"/>
    </location>
</feature>
<organism evidence="2">
    <name type="scientific">bioreactor metagenome</name>
    <dbReference type="NCBI Taxonomy" id="1076179"/>
    <lineage>
        <taxon>unclassified sequences</taxon>
        <taxon>metagenomes</taxon>
        <taxon>ecological metagenomes</taxon>
    </lineage>
</organism>